<evidence type="ECO:0000259" key="6">
    <source>
        <dbReference type="PROSITE" id="PS51007"/>
    </source>
</evidence>
<dbReference type="InterPro" id="IPR036909">
    <property type="entry name" value="Cyt_c-like_dom_sf"/>
</dbReference>
<dbReference type="SUPFAM" id="SSF46626">
    <property type="entry name" value="Cytochrome c"/>
    <property type="match status" value="1"/>
</dbReference>
<feature type="chain" id="PRO_5046351763" evidence="5">
    <location>
        <begin position="25"/>
        <end position="118"/>
    </location>
</feature>
<feature type="domain" description="Cytochrome c" evidence="6">
    <location>
        <begin position="25"/>
        <end position="118"/>
    </location>
</feature>
<evidence type="ECO:0000256" key="3">
    <source>
        <dbReference type="ARBA" id="ARBA00023004"/>
    </source>
</evidence>
<organism evidence="7 8">
    <name type="scientific">Candidatus Doriopsillibacter californiensis</name>
    <dbReference type="NCBI Taxonomy" id="2970740"/>
    <lineage>
        <taxon>Bacteria</taxon>
        <taxon>Pseudomonadati</taxon>
        <taxon>Pseudomonadota</taxon>
        <taxon>Gammaproteobacteria</taxon>
        <taxon>Candidatus Tethybacterales</taxon>
        <taxon>Candidatus Persebacteraceae</taxon>
        <taxon>Candidatus Doriopsillibacter</taxon>
    </lineage>
</organism>
<keyword evidence="3 4" id="KW-0408">Iron</keyword>
<dbReference type="NCBIfam" id="TIGR04485">
    <property type="entry name" value="thiosulf_SoxX"/>
    <property type="match status" value="1"/>
</dbReference>
<dbReference type="Proteomes" id="UP001168167">
    <property type="component" value="Unassembled WGS sequence"/>
</dbReference>
<evidence type="ECO:0000256" key="5">
    <source>
        <dbReference type="SAM" id="SignalP"/>
    </source>
</evidence>
<reference evidence="7" key="1">
    <citation type="submission" date="2022-08" db="EMBL/GenBank/DDBJ databases">
        <authorList>
            <person name="Dzunkova M."/>
            <person name="La Clair J."/>
            <person name="Tyml T."/>
            <person name="Doud D."/>
            <person name="Schulz F."/>
            <person name="Piquer S."/>
            <person name="Porcel Sanchis D."/>
            <person name="Osborn A."/>
            <person name="Robinson D."/>
            <person name="Louie K.B."/>
            <person name="Bowen B.P."/>
            <person name="Bowers R."/>
            <person name="Lee J."/>
            <person name="Arnau Llombart V."/>
            <person name="Diaz Villanueva W."/>
            <person name="Gosliner T."/>
            <person name="Northen T."/>
            <person name="Cheng J.-F."/>
            <person name="Burkart M.D."/>
            <person name="Woyke T."/>
        </authorList>
    </citation>
    <scope>NUCLEOTIDE SEQUENCE</scope>
    <source>
        <strain evidence="7">Df01</strain>
    </source>
</reference>
<dbReference type="InterPro" id="IPR009056">
    <property type="entry name" value="Cyt_c-like_dom"/>
</dbReference>
<dbReference type="EMBL" id="JANQAO010000001">
    <property type="protein sequence ID" value="MDM5146891.1"/>
    <property type="molecule type" value="Genomic_DNA"/>
</dbReference>
<evidence type="ECO:0000313" key="7">
    <source>
        <dbReference type="EMBL" id="MDM5146891.1"/>
    </source>
</evidence>
<accession>A0ABT7QJI3</accession>
<protein>
    <submittedName>
        <fullName evidence="7">Sulfur oxidation c-type cytochrome SoxX</fullName>
    </submittedName>
</protein>
<sequence length="118" mass="12737">MKKTLAVMFTLPMLLSSLAIPVLADNVAEGKKIAFQRRGTSGVGNCLACHAIADGESPGNMGPPLVAIKARFPNRNDLRARLYDPTVANPISAMPPFGKHGILTDEEIEKVIDYLYTL</sequence>
<dbReference type="Gene3D" id="1.10.760.10">
    <property type="entry name" value="Cytochrome c-like domain"/>
    <property type="match status" value="1"/>
</dbReference>
<dbReference type="Pfam" id="PF13442">
    <property type="entry name" value="Cytochrome_CBB3"/>
    <property type="match status" value="1"/>
</dbReference>
<keyword evidence="2 4" id="KW-0479">Metal-binding</keyword>
<keyword evidence="1 4" id="KW-0349">Heme</keyword>
<evidence type="ECO:0000256" key="1">
    <source>
        <dbReference type="ARBA" id="ARBA00022617"/>
    </source>
</evidence>
<comment type="caution">
    <text evidence="7">The sequence shown here is derived from an EMBL/GenBank/DDBJ whole genome shotgun (WGS) entry which is preliminary data.</text>
</comment>
<dbReference type="PROSITE" id="PS51007">
    <property type="entry name" value="CYTC"/>
    <property type="match status" value="1"/>
</dbReference>
<evidence type="ECO:0000256" key="2">
    <source>
        <dbReference type="ARBA" id="ARBA00022723"/>
    </source>
</evidence>
<keyword evidence="5" id="KW-0732">Signal</keyword>
<keyword evidence="8" id="KW-1185">Reference proteome</keyword>
<name>A0ABT7QJI3_9GAMM</name>
<proteinExistence type="predicted"/>
<feature type="signal peptide" evidence="5">
    <location>
        <begin position="1"/>
        <end position="24"/>
    </location>
</feature>
<gene>
    <name evidence="7" type="primary">soxX</name>
    <name evidence="7" type="ORF">NQX30_00620</name>
</gene>
<reference evidence="7" key="2">
    <citation type="journal article" date="2023" name="Microbiome">
        <title>Synthase-selected sorting approach identifies a beta-lactone synthase in a nudibranch symbiotic bacterium.</title>
        <authorList>
            <person name="Dzunkova M."/>
            <person name="La Clair J.J."/>
            <person name="Tyml T."/>
            <person name="Doud D."/>
            <person name="Schulz F."/>
            <person name="Piquer-Esteban S."/>
            <person name="Porcel Sanchis D."/>
            <person name="Osborn A."/>
            <person name="Robinson D."/>
            <person name="Louie K.B."/>
            <person name="Bowen B.P."/>
            <person name="Bowers R.M."/>
            <person name="Lee J."/>
            <person name="Arnau V."/>
            <person name="Diaz-Villanueva W."/>
            <person name="Stepanauskas R."/>
            <person name="Gosliner T."/>
            <person name="Date S.V."/>
            <person name="Northen T.R."/>
            <person name="Cheng J.F."/>
            <person name="Burkart M.D."/>
            <person name="Woyke T."/>
        </authorList>
    </citation>
    <scope>NUCLEOTIDE SEQUENCE</scope>
    <source>
        <strain evidence="7">Df01</strain>
    </source>
</reference>
<dbReference type="InterPro" id="IPR030999">
    <property type="entry name" value="Thiosulf_SoxX"/>
</dbReference>
<evidence type="ECO:0000256" key="4">
    <source>
        <dbReference type="PROSITE-ProRule" id="PRU00433"/>
    </source>
</evidence>
<evidence type="ECO:0000313" key="8">
    <source>
        <dbReference type="Proteomes" id="UP001168167"/>
    </source>
</evidence>